<keyword evidence="4" id="KW-1185">Reference proteome</keyword>
<feature type="transmembrane region" description="Helical" evidence="1">
    <location>
        <begin position="216"/>
        <end position="235"/>
    </location>
</feature>
<proteinExistence type="predicted"/>
<keyword evidence="1" id="KW-0812">Transmembrane</keyword>
<feature type="transmembrane region" description="Helical" evidence="1">
    <location>
        <begin position="16"/>
        <end position="34"/>
    </location>
</feature>
<feature type="transmembrane region" description="Helical" evidence="1">
    <location>
        <begin position="156"/>
        <end position="178"/>
    </location>
</feature>
<keyword evidence="1" id="KW-1133">Transmembrane helix</keyword>
<dbReference type="PANTHER" id="PTHR22911:SF103">
    <property type="entry name" value="BLR2811 PROTEIN"/>
    <property type="match status" value="1"/>
</dbReference>
<gene>
    <name evidence="3" type="ORF">GCM10010919_20240</name>
</gene>
<dbReference type="SUPFAM" id="SSF103481">
    <property type="entry name" value="Multidrug resistance efflux transporter EmrE"/>
    <property type="match status" value="2"/>
</dbReference>
<feature type="transmembrane region" description="Helical" evidence="1">
    <location>
        <begin position="46"/>
        <end position="65"/>
    </location>
</feature>
<reference evidence="4" key="1">
    <citation type="journal article" date="2019" name="Int. J. Syst. Evol. Microbiol.">
        <title>The Global Catalogue of Microorganisms (GCM) 10K type strain sequencing project: providing services to taxonomists for standard genome sequencing and annotation.</title>
        <authorList>
            <consortium name="The Broad Institute Genomics Platform"/>
            <consortium name="The Broad Institute Genome Sequencing Center for Infectious Disease"/>
            <person name="Wu L."/>
            <person name="Ma J."/>
        </authorList>
    </citation>
    <scope>NUCLEOTIDE SEQUENCE [LARGE SCALE GENOMIC DNA]</scope>
    <source>
        <strain evidence="4">CGMCC 1.7003</strain>
    </source>
</reference>
<comment type="caution">
    <text evidence="3">The sequence shown here is derived from an EMBL/GenBank/DDBJ whole genome shotgun (WGS) entry which is preliminary data.</text>
</comment>
<feature type="transmembrane region" description="Helical" evidence="1">
    <location>
        <begin position="190"/>
        <end position="210"/>
    </location>
</feature>
<accession>A0ABQ3KYU1</accession>
<dbReference type="InterPro" id="IPR000620">
    <property type="entry name" value="EamA_dom"/>
</dbReference>
<dbReference type="EMBL" id="BNAO01000004">
    <property type="protein sequence ID" value="GHG69936.1"/>
    <property type="molecule type" value="Genomic_DNA"/>
</dbReference>
<feature type="domain" description="EamA" evidence="2">
    <location>
        <begin position="17"/>
        <end position="148"/>
    </location>
</feature>
<evidence type="ECO:0000259" key="2">
    <source>
        <dbReference type="Pfam" id="PF00892"/>
    </source>
</evidence>
<protein>
    <submittedName>
        <fullName evidence="3">Membrane protein</fullName>
    </submittedName>
</protein>
<dbReference type="PANTHER" id="PTHR22911">
    <property type="entry name" value="ACYL-MALONYL CONDENSING ENZYME-RELATED"/>
    <property type="match status" value="1"/>
</dbReference>
<dbReference type="Proteomes" id="UP000659697">
    <property type="component" value="Unassembled WGS sequence"/>
</dbReference>
<organism evidence="3 4">
    <name type="scientific">Alishewanella longhuensis</name>
    <dbReference type="NCBI Taxonomy" id="1091037"/>
    <lineage>
        <taxon>Bacteria</taxon>
        <taxon>Pseudomonadati</taxon>
        <taxon>Pseudomonadota</taxon>
        <taxon>Gammaproteobacteria</taxon>
        <taxon>Alteromonadales</taxon>
        <taxon>Alteromonadaceae</taxon>
        <taxon>Alishewanella</taxon>
    </lineage>
</organism>
<feature type="transmembrane region" description="Helical" evidence="1">
    <location>
        <begin position="242"/>
        <end position="266"/>
    </location>
</feature>
<evidence type="ECO:0000313" key="4">
    <source>
        <dbReference type="Proteomes" id="UP000659697"/>
    </source>
</evidence>
<feature type="transmembrane region" description="Helical" evidence="1">
    <location>
        <begin position="108"/>
        <end position="126"/>
    </location>
</feature>
<feature type="domain" description="EamA" evidence="2">
    <location>
        <begin position="159"/>
        <end position="289"/>
    </location>
</feature>
<feature type="transmembrane region" description="Helical" evidence="1">
    <location>
        <begin position="272"/>
        <end position="290"/>
    </location>
</feature>
<evidence type="ECO:0000313" key="3">
    <source>
        <dbReference type="EMBL" id="GHG69936.1"/>
    </source>
</evidence>
<dbReference type="InterPro" id="IPR037185">
    <property type="entry name" value="EmrE-like"/>
</dbReference>
<sequence length="294" mass="32407">MKGPALLSQPVSDRPLRGIVAMLLAVAFFSAMDAGMKSLTAAHSPMQIACLRGAFAWPFVVLWLWRSAQFQHLLQARWSLHLLRAALGITMLWAFVFSLQTLGLADAYAIFFAAPFIITLLSAWWLKEYVAPRHYLVLAIGLAAVFYMLKPDAGQWFSLGALGALLAAFCYAVSAITVRVLARSDSAGNMVFWLMTFLTLGAGLLALPHWQPLQLALWPLYLLVGVSGFLGQITITEAFRIAPAAVVAPFEYTALLWGIGFDIVFWQQYPGSSVYIGASIIMLCGLYLLLQQRR</sequence>
<feature type="transmembrane region" description="Helical" evidence="1">
    <location>
        <begin position="133"/>
        <end position="150"/>
    </location>
</feature>
<feature type="transmembrane region" description="Helical" evidence="1">
    <location>
        <begin position="85"/>
        <end position="102"/>
    </location>
</feature>
<evidence type="ECO:0000256" key="1">
    <source>
        <dbReference type="SAM" id="Phobius"/>
    </source>
</evidence>
<keyword evidence="1" id="KW-0472">Membrane</keyword>
<name>A0ABQ3KYU1_9ALTE</name>
<dbReference type="Pfam" id="PF00892">
    <property type="entry name" value="EamA"/>
    <property type="match status" value="2"/>
</dbReference>